<feature type="region of interest" description="Disordered" evidence="1">
    <location>
        <begin position="1"/>
        <end position="60"/>
    </location>
</feature>
<dbReference type="AlphaFoldDB" id="A0AA38X214"/>
<protein>
    <submittedName>
        <fullName evidence="2">Uncharacterized protein</fullName>
    </submittedName>
</protein>
<keyword evidence="3" id="KW-1185">Reference proteome</keyword>
<organism evidence="2 3">
    <name type="scientific">Knufia peltigerae</name>
    <dbReference type="NCBI Taxonomy" id="1002370"/>
    <lineage>
        <taxon>Eukaryota</taxon>
        <taxon>Fungi</taxon>
        <taxon>Dikarya</taxon>
        <taxon>Ascomycota</taxon>
        <taxon>Pezizomycotina</taxon>
        <taxon>Eurotiomycetes</taxon>
        <taxon>Chaetothyriomycetidae</taxon>
        <taxon>Chaetothyriales</taxon>
        <taxon>Trichomeriaceae</taxon>
        <taxon>Knufia</taxon>
    </lineage>
</organism>
<feature type="non-terminal residue" evidence="2">
    <location>
        <position position="87"/>
    </location>
</feature>
<evidence type="ECO:0000313" key="2">
    <source>
        <dbReference type="EMBL" id="KAJ9605237.1"/>
    </source>
</evidence>
<evidence type="ECO:0000313" key="3">
    <source>
        <dbReference type="Proteomes" id="UP001172681"/>
    </source>
</evidence>
<comment type="caution">
    <text evidence="2">The sequence shown here is derived from an EMBL/GenBank/DDBJ whole genome shotgun (WGS) entry which is preliminary data.</text>
</comment>
<name>A0AA38X214_9EURO</name>
<dbReference type="EMBL" id="JAPDRN010000418">
    <property type="protein sequence ID" value="KAJ9605237.1"/>
    <property type="molecule type" value="Genomic_DNA"/>
</dbReference>
<dbReference type="Proteomes" id="UP001172681">
    <property type="component" value="Unassembled WGS sequence"/>
</dbReference>
<gene>
    <name evidence="2" type="ORF">H2204_015741</name>
</gene>
<feature type="region of interest" description="Disordered" evidence="1">
    <location>
        <begin position="68"/>
        <end position="87"/>
    </location>
</feature>
<feature type="compositionally biased region" description="Polar residues" evidence="1">
    <location>
        <begin position="37"/>
        <end position="49"/>
    </location>
</feature>
<proteinExistence type="predicted"/>
<accession>A0AA38X214</accession>
<sequence length="87" mass="9189">MVLGQYRPLDVLEELDEDIIDPQDDEVTTPGHDSDSQSESTVTSPTHASPSGDCPSDGKSLAKLEIKANNASSGPPANRPLLQACVE</sequence>
<evidence type="ECO:0000256" key="1">
    <source>
        <dbReference type="SAM" id="MobiDB-lite"/>
    </source>
</evidence>
<reference evidence="2" key="1">
    <citation type="submission" date="2022-10" db="EMBL/GenBank/DDBJ databases">
        <title>Culturing micro-colonial fungi from biological soil crusts in the Mojave desert and describing Neophaeococcomyces mojavensis, and introducing the new genera and species Taxawa tesnikishii.</title>
        <authorList>
            <person name="Kurbessoian T."/>
            <person name="Stajich J.E."/>
        </authorList>
    </citation>
    <scope>NUCLEOTIDE SEQUENCE</scope>
    <source>
        <strain evidence="2">TK_35</strain>
    </source>
</reference>
<feature type="compositionally biased region" description="Acidic residues" evidence="1">
    <location>
        <begin position="11"/>
        <end position="27"/>
    </location>
</feature>